<evidence type="ECO:0000256" key="2">
    <source>
        <dbReference type="ARBA" id="ARBA00022827"/>
    </source>
</evidence>
<keyword evidence="1" id="KW-0285">Flavoprotein</keyword>
<evidence type="ECO:0000259" key="4">
    <source>
        <dbReference type="Pfam" id="PF03241"/>
    </source>
</evidence>
<evidence type="ECO:0000256" key="3">
    <source>
        <dbReference type="ARBA" id="ARBA00023002"/>
    </source>
</evidence>
<reference evidence="6 7" key="1">
    <citation type="submission" date="2021-01" db="EMBL/GenBank/DDBJ databases">
        <title>Whole genome shotgun sequence of Plantactinospora mayteni NBRC 109088.</title>
        <authorList>
            <person name="Komaki H."/>
            <person name="Tamura T."/>
        </authorList>
    </citation>
    <scope>NUCLEOTIDE SEQUENCE [LARGE SCALE GENOMIC DNA]</scope>
    <source>
        <strain evidence="6 7">NBRC 109088</strain>
    </source>
</reference>
<dbReference type="InterPro" id="IPR024719">
    <property type="entry name" value="HpaB/PvcC/4-BUDH_C"/>
</dbReference>
<sequence length="482" mass="52878">MRAGSDYLAALKDDRAVYLDGARVADVASHPAFTPIANRVAELFDIAAAPDSRMTCEDPSTGLVTNRVFVAPRSRAELGAFREAVLTWARHHHGWVGRGPDHVGAFLAAFAAHPEAFDTDERRYGANVVAYHRRIQRENRYVAYAIIPPQFSRAVTAHAWGDEPVQVAVVAERPEGIVVRGAQMLATGGAVADELFVSCIKPLSAEDRDFALGFAVPVGVEGLKLYCRRPYAPAATSEYDYPLSSRYDETDALVVFDDVLVPWERVFVCRDVAGLQRQFFATGAHQLGNWQAQLRFTVKLQFVAGLARKVAQVNEIDRIPGVVEKLGELASIASLVESAVIAAEHTAEPDGAGVWRPGPRALYGAMGLQAELYPRALGILRELAGGGVLQVPSSVHDLRDPAVRADLDRYVQSPRANAEQRVKLFKLVWDVIGSEFAGRHQQYEMFYAGAPFVAKNYAFRNYGFDRPLADVDAFLDSYDTSS</sequence>
<dbReference type="SUPFAM" id="SSF56645">
    <property type="entry name" value="Acyl-CoA dehydrogenase NM domain-like"/>
    <property type="match status" value="1"/>
</dbReference>
<evidence type="ECO:0000256" key="1">
    <source>
        <dbReference type="ARBA" id="ARBA00022630"/>
    </source>
</evidence>
<keyword evidence="3" id="KW-0560">Oxidoreductase</keyword>
<name>A0ABQ4ERC0_9ACTN</name>
<proteinExistence type="predicted"/>
<dbReference type="PIRSF" id="PIRSF000331">
    <property type="entry name" value="HpaA_HpaB"/>
    <property type="match status" value="1"/>
</dbReference>
<comment type="caution">
    <text evidence="6">The sequence shown here is derived from an EMBL/GenBank/DDBJ whole genome shotgun (WGS) entry which is preliminary data.</text>
</comment>
<dbReference type="Proteomes" id="UP000621500">
    <property type="component" value="Unassembled WGS sequence"/>
</dbReference>
<dbReference type="Gene3D" id="2.40.110.10">
    <property type="entry name" value="Butyryl-CoA Dehydrogenase, subunit A, domain 2"/>
    <property type="match status" value="1"/>
</dbReference>
<gene>
    <name evidence="6" type="ORF">Pma05_37640</name>
</gene>
<dbReference type="InterPro" id="IPR046373">
    <property type="entry name" value="Acyl-CoA_Oxase/DH_mid-dom_sf"/>
</dbReference>
<organism evidence="6 7">
    <name type="scientific">Plantactinospora mayteni</name>
    <dbReference type="NCBI Taxonomy" id="566021"/>
    <lineage>
        <taxon>Bacteria</taxon>
        <taxon>Bacillati</taxon>
        <taxon>Actinomycetota</taxon>
        <taxon>Actinomycetes</taxon>
        <taxon>Micromonosporales</taxon>
        <taxon>Micromonosporaceae</taxon>
        <taxon>Plantactinospora</taxon>
    </lineage>
</organism>
<keyword evidence="7" id="KW-1185">Reference proteome</keyword>
<evidence type="ECO:0000313" key="6">
    <source>
        <dbReference type="EMBL" id="GIG97191.1"/>
    </source>
</evidence>
<dbReference type="InterPro" id="IPR024674">
    <property type="entry name" value="HpaB/PvcC/4-BUDH_N"/>
</dbReference>
<dbReference type="PANTHER" id="PTHR36117">
    <property type="entry name" value="4-HYDROXYPHENYLACETATE 3-MONOOXYGENASE-RELATED"/>
    <property type="match status" value="1"/>
</dbReference>
<dbReference type="Pfam" id="PF11794">
    <property type="entry name" value="HpaB_N"/>
    <property type="match status" value="1"/>
</dbReference>
<dbReference type="Gene3D" id="1.10.3140.10">
    <property type="entry name" value="4-hydroxybutyryl-coa dehydratase, domain 1"/>
    <property type="match status" value="1"/>
</dbReference>
<dbReference type="InterPro" id="IPR004925">
    <property type="entry name" value="HpaB/PvcC/4-BUDH"/>
</dbReference>
<dbReference type="EMBL" id="BONX01000023">
    <property type="protein sequence ID" value="GIG97191.1"/>
    <property type="molecule type" value="Genomic_DNA"/>
</dbReference>
<evidence type="ECO:0000259" key="5">
    <source>
        <dbReference type="Pfam" id="PF11794"/>
    </source>
</evidence>
<feature type="domain" description="HpaB/PvcC/4-BUDH N-terminal" evidence="5">
    <location>
        <begin position="4"/>
        <end position="268"/>
    </location>
</feature>
<dbReference type="SUPFAM" id="SSF47203">
    <property type="entry name" value="Acyl-CoA dehydrogenase C-terminal domain-like"/>
    <property type="match status" value="1"/>
</dbReference>
<dbReference type="RefSeq" id="WP_203858664.1">
    <property type="nucleotide sequence ID" value="NZ_BAAAZQ010000001.1"/>
</dbReference>
<dbReference type="PANTHER" id="PTHR36117:SF3">
    <property type="entry name" value="4-HYDROXYPHENYLACETATE 3-MONOOXYGENASE-RELATED"/>
    <property type="match status" value="1"/>
</dbReference>
<dbReference type="InterPro" id="IPR009100">
    <property type="entry name" value="AcylCoA_DH/oxidase_NM_dom_sf"/>
</dbReference>
<accession>A0ABQ4ERC0</accession>
<dbReference type="Gene3D" id="1.20.140.10">
    <property type="entry name" value="Butyryl-CoA Dehydrogenase, subunit A, domain 3"/>
    <property type="match status" value="1"/>
</dbReference>
<keyword evidence="2" id="KW-0274">FAD</keyword>
<feature type="domain" description="HpaB/PvcC/4-BUDH C-terminal" evidence="4">
    <location>
        <begin position="277"/>
        <end position="476"/>
    </location>
</feature>
<dbReference type="Pfam" id="PF03241">
    <property type="entry name" value="HpaB"/>
    <property type="match status" value="1"/>
</dbReference>
<protein>
    <submittedName>
        <fullName evidence="6">Siderophore biosynthesis-related protein</fullName>
    </submittedName>
</protein>
<dbReference type="InterPro" id="IPR036250">
    <property type="entry name" value="AcylCo_DH-like_C"/>
</dbReference>
<evidence type="ECO:0000313" key="7">
    <source>
        <dbReference type="Proteomes" id="UP000621500"/>
    </source>
</evidence>